<protein>
    <recommendedName>
        <fullName evidence="11">Nuclear envelope integral membrane protein 2</fullName>
    </recommendedName>
</protein>
<reference evidence="9" key="1">
    <citation type="submission" date="2023-06" db="EMBL/GenBank/DDBJ databases">
        <title>Reference genome for the Northern bat (Eptesicus nilssonii), a most northern bat species.</title>
        <authorList>
            <person name="Laine V.N."/>
            <person name="Pulliainen A.T."/>
            <person name="Lilley T.M."/>
        </authorList>
    </citation>
    <scope>NUCLEOTIDE SEQUENCE</scope>
    <source>
        <strain evidence="9">BLF_Eptnil</strain>
        <tissue evidence="9">Kidney</tissue>
    </source>
</reference>
<dbReference type="AlphaFoldDB" id="A0AA40HT25"/>
<dbReference type="PANTHER" id="PTHR13598">
    <property type="entry name" value="AT07567P-RELATED"/>
    <property type="match status" value="1"/>
</dbReference>
<gene>
    <name evidence="9" type="ORF">QTO34_002515</name>
</gene>
<dbReference type="EMBL" id="JAULJE010000012">
    <property type="protein sequence ID" value="KAK1336486.1"/>
    <property type="molecule type" value="Genomic_DNA"/>
</dbReference>
<feature type="transmembrane region" description="Helical" evidence="8">
    <location>
        <begin position="214"/>
        <end position="232"/>
    </location>
</feature>
<keyword evidence="5 8" id="KW-1133">Transmembrane helix</keyword>
<evidence type="ECO:0000256" key="5">
    <source>
        <dbReference type="ARBA" id="ARBA00022989"/>
    </source>
</evidence>
<accession>A0AA40HT25</accession>
<name>A0AA40HT25_CNENI</name>
<dbReference type="InterPro" id="IPR019358">
    <property type="entry name" value="NEMP_fam"/>
</dbReference>
<keyword evidence="7" id="KW-0539">Nucleus</keyword>
<evidence type="ECO:0000313" key="9">
    <source>
        <dbReference type="EMBL" id="KAK1336486.1"/>
    </source>
</evidence>
<evidence type="ECO:0000256" key="7">
    <source>
        <dbReference type="ARBA" id="ARBA00023242"/>
    </source>
</evidence>
<dbReference type="Pfam" id="PF10225">
    <property type="entry name" value="NEMP"/>
    <property type="match status" value="1"/>
</dbReference>
<keyword evidence="6 8" id="KW-0472">Membrane</keyword>
<dbReference type="PANTHER" id="PTHR13598:SF3">
    <property type="entry name" value="NUCLEAR ENVELOPE INTEGRAL MEMBRANE PROTEIN 2"/>
    <property type="match status" value="1"/>
</dbReference>
<comment type="caution">
    <text evidence="9">The sequence shown here is derived from an EMBL/GenBank/DDBJ whole genome shotgun (WGS) entry which is preliminary data.</text>
</comment>
<evidence type="ECO:0008006" key="11">
    <source>
        <dbReference type="Google" id="ProtNLM"/>
    </source>
</evidence>
<comment type="subcellular location">
    <subcellularLocation>
        <location evidence="1">Nucleus inner membrane</location>
        <topology evidence="1">Multi-pass membrane protein</topology>
        <orientation evidence="1">Nucleoplasmic side</orientation>
    </subcellularLocation>
</comment>
<feature type="transmembrane region" description="Helical" evidence="8">
    <location>
        <begin position="184"/>
        <end position="207"/>
    </location>
</feature>
<evidence type="ECO:0000256" key="8">
    <source>
        <dbReference type="SAM" id="Phobius"/>
    </source>
</evidence>
<feature type="transmembrane region" description="Helical" evidence="8">
    <location>
        <begin position="248"/>
        <end position="267"/>
    </location>
</feature>
<comment type="similarity">
    <text evidence="2">Belongs to the NEMP family.</text>
</comment>
<keyword evidence="3 8" id="KW-0812">Transmembrane</keyword>
<dbReference type="GO" id="GO:0005637">
    <property type="term" value="C:nuclear inner membrane"/>
    <property type="evidence" value="ECO:0007669"/>
    <property type="project" value="UniProtKB-SubCell"/>
</dbReference>
<sequence length="382" mass="42897">MFSFTLSVPRCRALKEMDVIETSASDCYCYHQNPRTEWKYIWSTVQVKVASADPLSLVYITDRHGCRDPETVLAAIECAVHTLWTLRESHEIAVNVHPHEGNVCFSVRPAGRHSVHVTRSGESLCFPGFPSDTSGGRRFPVPPTALTVRVLRVFSAPAVDLRLVLLFVAGIALLRSAARLSRSPAFYYCSGTALGVLMTPVFLLLLARRSIPEYSTFGAVMVGCWFASVYMVCQGMEHLPWLWCEHRMYVVGYVLAVGSLSFAACYRRGPLAEERSQRLLAWTLRLLGLALTRCGAPVPRAAWAAVGLLLLPRALRCPARALRNVKKWLRSRRPAFRYLTEEEYQEQADAATARALEELRQACRRPDFPSWLAVSRLQAPRK</sequence>
<keyword evidence="10" id="KW-1185">Reference proteome</keyword>
<dbReference type="Proteomes" id="UP001177744">
    <property type="component" value="Unassembled WGS sequence"/>
</dbReference>
<evidence type="ECO:0000256" key="1">
    <source>
        <dbReference type="ARBA" id="ARBA00004575"/>
    </source>
</evidence>
<proteinExistence type="inferred from homology"/>
<organism evidence="9 10">
    <name type="scientific">Cnephaeus nilssonii</name>
    <name type="common">Northern bat</name>
    <name type="synonym">Eptesicus nilssonii</name>
    <dbReference type="NCBI Taxonomy" id="3371016"/>
    <lineage>
        <taxon>Eukaryota</taxon>
        <taxon>Metazoa</taxon>
        <taxon>Chordata</taxon>
        <taxon>Craniata</taxon>
        <taxon>Vertebrata</taxon>
        <taxon>Euteleostomi</taxon>
        <taxon>Mammalia</taxon>
        <taxon>Eutheria</taxon>
        <taxon>Laurasiatheria</taxon>
        <taxon>Chiroptera</taxon>
        <taxon>Yangochiroptera</taxon>
        <taxon>Vespertilionidae</taxon>
        <taxon>Cnephaeus</taxon>
    </lineage>
</organism>
<evidence type="ECO:0000256" key="4">
    <source>
        <dbReference type="ARBA" id="ARBA00022729"/>
    </source>
</evidence>
<evidence type="ECO:0000256" key="2">
    <source>
        <dbReference type="ARBA" id="ARBA00005748"/>
    </source>
</evidence>
<evidence type="ECO:0000313" key="10">
    <source>
        <dbReference type="Proteomes" id="UP001177744"/>
    </source>
</evidence>
<evidence type="ECO:0000256" key="6">
    <source>
        <dbReference type="ARBA" id="ARBA00023136"/>
    </source>
</evidence>
<keyword evidence="4" id="KW-0732">Signal</keyword>
<evidence type="ECO:0000256" key="3">
    <source>
        <dbReference type="ARBA" id="ARBA00022692"/>
    </source>
</evidence>